<feature type="transmembrane region" description="Helical" evidence="7">
    <location>
        <begin position="499"/>
        <end position="521"/>
    </location>
</feature>
<dbReference type="SUPFAM" id="SSF52540">
    <property type="entry name" value="P-loop containing nucleoside triphosphate hydrolases"/>
    <property type="match status" value="1"/>
</dbReference>
<feature type="non-terminal residue" evidence="11">
    <location>
        <position position="1"/>
    </location>
</feature>
<feature type="transmembrane region" description="Helical" evidence="7">
    <location>
        <begin position="409"/>
        <end position="429"/>
    </location>
</feature>
<feature type="domain" description="ABC-2 type transporter transmembrane" evidence="9">
    <location>
        <begin position="255"/>
        <end position="458"/>
    </location>
</feature>
<accession>A0ABM1RXK9</accession>
<proteinExistence type="inferred from homology"/>
<evidence type="ECO:0000256" key="3">
    <source>
        <dbReference type="ARBA" id="ARBA00022448"/>
    </source>
</evidence>
<evidence type="ECO:0000256" key="2">
    <source>
        <dbReference type="ARBA" id="ARBA00005814"/>
    </source>
</evidence>
<feature type="transmembrane region" description="Helical" evidence="7">
    <location>
        <begin position="377"/>
        <end position="397"/>
    </location>
</feature>
<dbReference type="InterPro" id="IPR027417">
    <property type="entry name" value="P-loop_NTPase"/>
</dbReference>
<dbReference type="InterPro" id="IPR003439">
    <property type="entry name" value="ABC_transporter-like_ATP-bd"/>
</dbReference>
<dbReference type="PANTHER" id="PTHR48041:SF63">
    <property type="entry name" value="EARLY GENE AT 23, ISOFORM C"/>
    <property type="match status" value="1"/>
</dbReference>
<keyword evidence="4 7" id="KW-0812">Transmembrane</keyword>
<keyword evidence="5 7" id="KW-1133">Transmembrane helix</keyword>
<sequence length="528" mass="60122">IGDMMRRGLSGGEKKRANIASELLTNPTTMLLDEPTSGLDSSTAFSLMTTLKNYAEKENKTVVITVHQPSSQIFHMFDRLLLLCNGQVSTPYKPVDFNMEQVKKGPEVQEKIIAAACETGKNLRFSNERIRLTRKEDETTNTPVSTLECPKCNKQIWENVSHCEPSQHNPRSIKETSHPTYMWNIAPPCKHNQARPVELRVVIDEDRKLQTVYHKLASQEDSDSGRSSCSEVTSCKFSSQDDLQEEEKWPTSFSTQLKVLTQRNFIEARSRMLSKLNWVQTVGLGLVCGLIWFQIQRTESTLSDIRGWMFFSMTYWMLFTLFGALISFPPEREVINKERASGAYRLSAYYLAKMIGELPLTLTLPTVFHFISYPMLGIYSTKTFLCLWGFLILNTIVAQVGNHVQNSTLTSDTISALYSLSTMLFGGYYSSSIPSWLQWLKFLSIVHYAFQNMQLVEFTGGPPIWCSTTNSQFEVCRSGSSPSIPVEDIIGQQRYLLPLWANTVILVLFLAVFRLMGYLVLRFIRKPK</sequence>
<keyword evidence="3" id="KW-0813">Transport</keyword>
<keyword evidence="6 7" id="KW-0472">Membrane</keyword>
<reference evidence="11" key="1">
    <citation type="submission" date="2025-08" db="UniProtKB">
        <authorList>
            <consortium name="RefSeq"/>
        </authorList>
    </citation>
    <scope>IDENTIFICATION</scope>
    <source>
        <tissue evidence="11">Muscle</tissue>
    </source>
</reference>
<dbReference type="InterPro" id="IPR013525">
    <property type="entry name" value="ABC2_TM"/>
</dbReference>
<protein>
    <submittedName>
        <fullName evidence="11">ABC transporter G family member 9-like</fullName>
    </submittedName>
</protein>
<comment type="subcellular location">
    <subcellularLocation>
        <location evidence="1">Membrane</location>
        <topology evidence="1">Multi-pass membrane protein</topology>
    </subcellularLocation>
</comment>
<organism evidence="10 11">
    <name type="scientific">Limulus polyphemus</name>
    <name type="common">Atlantic horseshoe crab</name>
    <dbReference type="NCBI Taxonomy" id="6850"/>
    <lineage>
        <taxon>Eukaryota</taxon>
        <taxon>Metazoa</taxon>
        <taxon>Ecdysozoa</taxon>
        <taxon>Arthropoda</taxon>
        <taxon>Chelicerata</taxon>
        <taxon>Merostomata</taxon>
        <taxon>Xiphosura</taxon>
        <taxon>Limulidae</taxon>
        <taxon>Limulus</taxon>
    </lineage>
</organism>
<comment type="similarity">
    <text evidence="2">Belongs to the ABC transporter superfamily. ABCG family. Eye pigment precursor importer (TC 3.A.1.204) subfamily.</text>
</comment>
<evidence type="ECO:0000256" key="5">
    <source>
        <dbReference type="ARBA" id="ARBA00022989"/>
    </source>
</evidence>
<feature type="transmembrane region" description="Helical" evidence="7">
    <location>
        <begin position="349"/>
        <end position="371"/>
    </location>
</feature>
<evidence type="ECO:0000259" key="9">
    <source>
        <dbReference type="Pfam" id="PF01061"/>
    </source>
</evidence>
<evidence type="ECO:0000256" key="7">
    <source>
        <dbReference type="SAM" id="Phobius"/>
    </source>
</evidence>
<evidence type="ECO:0000256" key="4">
    <source>
        <dbReference type="ARBA" id="ARBA00022692"/>
    </source>
</evidence>
<evidence type="ECO:0000313" key="11">
    <source>
        <dbReference type="RefSeq" id="XP_022236114.1"/>
    </source>
</evidence>
<dbReference type="Pfam" id="PF01061">
    <property type="entry name" value="ABC2_membrane"/>
    <property type="match status" value="1"/>
</dbReference>
<dbReference type="Proteomes" id="UP000694941">
    <property type="component" value="Unplaced"/>
</dbReference>
<keyword evidence="10" id="KW-1185">Reference proteome</keyword>
<dbReference type="PANTHER" id="PTHR48041">
    <property type="entry name" value="ABC TRANSPORTER G FAMILY MEMBER 28"/>
    <property type="match status" value="1"/>
</dbReference>
<evidence type="ECO:0000259" key="8">
    <source>
        <dbReference type="Pfam" id="PF00005"/>
    </source>
</evidence>
<name>A0ABM1RXK9_LIMPO</name>
<evidence type="ECO:0000256" key="1">
    <source>
        <dbReference type="ARBA" id="ARBA00004141"/>
    </source>
</evidence>
<dbReference type="InterPro" id="IPR050352">
    <property type="entry name" value="ABCG_transporters"/>
</dbReference>
<dbReference type="GeneID" id="106476589"/>
<feature type="transmembrane region" description="Helical" evidence="7">
    <location>
        <begin position="276"/>
        <end position="295"/>
    </location>
</feature>
<evidence type="ECO:0000256" key="6">
    <source>
        <dbReference type="ARBA" id="ARBA00023136"/>
    </source>
</evidence>
<evidence type="ECO:0000313" key="10">
    <source>
        <dbReference type="Proteomes" id="UP000694941"/>
    </source>
</evidence>
<dbReference type="Pfam" id="PF00005">
    <property type="entry name" value="ABC_tran"/>
    <property type="match status" value="1"/>
</dbReference>
<dbReference type="Gene3D" id="3.40.50.300">
    <property type="entry name" value="P-loop containing nucleotide triphosphate hydrolases"/>
    <property type="match status" value="1"/>
</dbReference>
<dbReference type="RefSeq" id="XP_022236114.1">
    <property type="nucleotide sequence ID" value="XM_022380406.1"/>
</dbReference>
<feature type="transmembrane region" description="Helical" evidence="7">
    <location>
        <begin position="307"/>
        <end position="328"/>
    </location>
</feature>
<feature type="domain" description="ABC transporter" evidence="8">
    <location>
        <begin position="7"/>
        <end position="37"/>
    </location>
</feature>
<gene>
    <name evidence="11" type="primary">LOC106476589</name>
</gene>